<dbReference type="PANTHER" id="PTHR24093">
    <property type="entry name" value="CATION TRANSPORTING ATPASE"/>
    <property type="match status" value="1"/>
</dbReference>
<dbReference type="SFLD" id="SFLDF00027">
    <property type="entry name" value="p-type_atpase"/>
    <property type="match status" value="1"/>
</dbReference>
<dbReference type="PANTHER" id="PTHR24093:SF128">
    <property type="entry name" value="MAGNESIUM-TRANSPORTING ATPASE, P-TYPE 1"/>
    <property type="match status" value="1"/>
</dbReference>
<evidence type="ECO:0000256" key="8">
    <source>
        <dbReference type="ARBA" id="ARBA00022553"/>
    </source>
</evidence>
<accession>A0A1R3GDM4</accession>
<comment type="catalytic activity">
    <reaction evidence="17">
        <text>Mg(2+)(out) + ATP + H2O = Mg(2+)(in) + ADP + phosphate + H(+)</text>
        <dbReference type="Rhea" id="RHEA:10260"/>
        <dbReference type="ChEBI" id="CHEBI:15377"/>
        <dbReference type="ChEBI" id="CHEBI:15378"/>
        <dbReference type="ChEBI" id="CHEBI:18420"/>
        <dbReference type="ChEBI" id="CHEBI:30616"/>
        <dbReference type="ChEBI" id="CHEBI:43474"/>
        <dbReference type="ChEBI" id="CHEBI:456216"/>
        <dbReference type="EC" id="7.2.2.14"/>
    </reaction>
</comment>
<feature type="transmembrane region" description="Helical" evidence="18">
    <location>
        <begin position="919"/>
        <end position="941"/>
    </location>
</feature>
<evidence type="ECO:0000256" key="15">
    <source>
        <dbReference type="ARBA" id="ARBA00023136"/>
    </source>
</evidence>
<feature type="domain" description="Cation-transporting P-type ATPase N-terminal" evidence="19">
    <location>
        <begin position="159"/>
        <end position="232"/>
    </location>
</feature>
<dbReference type="Pfam" id="PF00690">
    <property type="entry name" value="Cation_ATPase_N"/>
    <property type="match status" value="1"/>
</dbReference>
<dbReference type="Gene3D" id="3.40.1110.10">
    <property type="entry name" value="Calcium-transporting ATPase, cytoplasmic domain N"/>
    <property type="match status" value="1"/>
</dbReference>
<dbReference type="Pfam" id="PF04759">
    <property type="entry name" value="DUF617"/>
    <property type="match status" value="1"/>
</dbReference>
<evidence type="ECO:0000256" key="13">
    <source>
        <dbReference type="ARBA" id="ARBA00022967"/>
    </source>
</evidence>
<evidence type="ECO:0000256" key="1">
    <source>
        <dbReference type="ARBA" id="ARBA00003954"/>
    </source>
</evidence>
<protein>
    <recommendedName>
        <fullName evidence="5">Magnesium-transporting ATPase, P-type 1</fullName>
        <ecNumber evidence="4">7.2.2.14</ecNumber>
    </recommendedName>
    <alternativeName>
        <fullName evidence="16">Mg(2+) transport ATPase, P-type 1</fullName>
    </alternativeName>
</protein>
<dbReference type="InterPro" id="IPR059000">
    <property type="entry name" value="ATPase_P-type_domA"/>
</dbReference>
<evidence type="ECO:0000256" key="6">
    <source>
        <dbReference type="ARBA" id="ARBA00022475"/>
    </source>
</evidence>
<dbReference type="EC" id="7.2.2.14" evidence="4"/>
<feature type="transmembrane region" description="Helical" evidence="18">
    <location>
        <begin position="830"/>
        <end position="852"/>
    </location>
</feature>
<evidence type="ECO:0000256" key="3">
    <source>
        <dbReference type="ARBA" id="ARBA00008746"/>
    </source>
</evidence>
<evidence type="ECO:0000313" key="20">
    <source>
        <dbReference type="EMBL" id="OMO56172.1"/>
    </source>
</evidence>
<gene>
    <name evidence="20" type="ORF">CCACVL1_26707</name>
</gene>
<evidence type="ECO:0000259" key="19">
    <source>
        <dbReference type="SMART" id="SM00831"/>
    </source>
</evidence>
<dbReference type="PRINTS" id="PR00120">
    <property type="entry name" value="HATPASE"/>
</dbReference>
<dbReference type="Pfam" id="PF13246">
    <property type="entry name" value="Cation_ATPase"/>
    <property type="match status" value="1"/>
</dbReference>
<dbReference type="GO" id="GO:0005524">
    <property type="term" value="F:ATP binding"/>
    <property type="evidence" value="ECO:0007669"/>
    <property type="project" value="UniProtKB-KW"/>
</dbReference>
<evidence type="ECO:0000256" key="12">
    <source>
        <dbReference type="ARBA" id="ARBA00022842"/>
    </source>
</evidence>
<evidence type="ECO:0000256" key="10">
    <source>
        <dbReference type="ARBA" id="ARBA00022741"/>
    </source>
</evidence>
<dbReference type="SUPFAM" id="SSF56784">
    <property type="entry name" value="HAD-like"/>
    <property type="match status" value="1"/>
</dbReference>
<dbReference type="SUPFAM" id="SSF81660">
    <property type="entry name" value="Metal cation-transporting ATPase, ATP-binding domain N"/>
    <property type="match status" value="1"/>
</dbReference>
<dbReference type="SMART" id="SM00831">
    <property type="entry name" value="Cation_ATPase_N"/>
    <property type="match status" value="1"/>
</dbReference>
<keyword evidence="7" id="KW-0997">Cell inner membrane</keyword>
<keyword evidence="8" id="KW-0597">Phosphoprotein</keyword>
<keyword evidence="13" id="KW-1278">Translocase</keyword>
<dbReference type="Gramene" id="OMO56172">
    <property type="protein sequence ID" value="OMO56172"/>
    <property type="gene ID" value="CCACVL1_26707"/>
</dbReference>
<feature type="transmembrane region" description="Helical" evidence="18">
    <location>
        <begin position="207"/>
        <end position="227"/>
    </location>
</feature>
<keyword evidence="12" id="KW-0460">Magnesium</keyword>
<dbReference type="InterPro" id="IPR036412">
    <property type="entry name" value="HAD-like_sf"/>
</dbReference>
<keyword evidence="14 18" id="KW-1133">Transmembrane helix</keyword>
<dbReference type="EMBL" id="AWWV01014530">
    <property type="protein sequence ID" value="OMO56172.1"/>
    <property type="molecule type" value="Genomic_DNA"/>
</dbReference>
<dbReference type="SFLD" id="SFLDS00003">
    <property type="entry name" value="Haloacid_Dehalogenase"/>
    <property type="match status" value="1"/>
</dbReference>
<dbReference type="Gene3D" id="1.20.1110.10">
    <property type="entry name" value="Calcium-transporting ATPase, transmembrane domain"/>
    <property type="match status" value="1"/>
</dbReference>
<keyword evidence="10" id="KW-0547">Nucleotide-binding</keyword>
<dbReference type="OrthoDB" id="158672at2759"/>
<organism evidence="20 21">
    <name type="scientific">Corchorus capsularis</name>
    <name type="common">Jute</name>
    <dbReference type="NCBI Taxonomy" id="210143"/>
    <lineage>
        <taxon>Eukaryota</taxon>
        <taxon>Viridiplantae</taxon>
        <taxon>Streptophyta</taxon>
        <taxon>Embryophyta</taxon>
        <taxon>Tracheophyta</taxon>
        <taxon>Spermatophyta</taxon>
        <taxon>Magnoliopsida</taxon>
        <taxon>eudicotyledons</taxon>
        <taxon>Gunneridae</taxon>
        <taxon>Pentapetalae</taxon>
        <taxon>rosids</taxon>
        <taxon>malvids</taxon>
        <taxon>Malvales</taxon>
        <taxon>Malvaceae</taxon>
        <taxon>Grewioideae</taxon>
        <taxon>Apeibeae</taxon>
        <taxon>Corchorus</taxon>
    </lineage>
</organism>
<dbReference type="SFLD" id="SFLDG00002">
    <property type="entry name" value="C1.7:_P-type_atpase_like"/>
    <property type="match status" value="1"/>
</dbReference>
<evidence type="ECO:0000256" key="2">
    <source>
        <dbReference type="ARBA" id="ARBA00004429"/>
    </source>
</evidence>
<evidence type="ECO:0000313" key="21">
    <source>
        <dbReference type="Proteomes" id="UP000188268"/>
    </source>
</evidence>
<evidence type="ECO:0000256" key="4">
    <source>
        <dbReference type="ARBA" id="ARBA00012786"/>
    </source>
</evidence>
<dbReference type="PROSITE" id="PS00154">
    <property type="entry name" value="ATPASE_E1_E2"/>
    <property type="match status" value="1"/>
</dbReference>
<dbReference type="Gene3D" id="3.40.50.1000">
    <property type="entry name" value="HAD superfamily/HAD-like"/>
    <property type="match status" value="1"/>
</dbReference>
<dbReference type="GO" id="GO:0005886">
    <property type="term" value="C:plasma membrane"/>
    <property type="evidence" value="ECO:0007669"/>
    <property type="project" value="UniProtKB-SubCell"/>
</dbReference>
<dbReference type="InterPro" id="IPR023298">
    <property type="entry name" value="ATPase_P-typ_TM_dom_sf"/>
</dbReference>
<dbReference type="InterPro" id="IPR023299">
    <property type="entry name" value="ATPase_P-typ_cyto_dom_N"/>
</dbReference>
<dbReference type="PRINTS" id="PR00119">
    <property type="entry name" value="CATATPASE"/>
</dbReference>
<keyword evidence="9 18" id="KW-0812">Transmembrane</keyword>
<evidence type="ECO:0000256" key="18">
    <source>
        <dbReference type="SAM" id="Phobius"/>
    </source>
</evidence>
<evidence type="ECO:0000256" key="5">
    <source>
        <dbReference type="ARBA" id="ARBA00013555"/>
    </source>
</evidence>
<sequence length="985" mass="109806">MQGGILRIALECNDNNSNNNSESVLSMAAWTMYCNGRKVGYAVKRRPSKADMDALKAMSSVVVGAGMISGKELGRHDDELMYLRANFERVRGSSDSESFHLIDPEGNIGQELSIFFFRSRNGFFSNSVFRILRRFQSRGKIDGGSKTEEEEKVYSWLYALARSDKDLVFEYVRSTERGLSFTEAERRLKENGPNVPLEYTFPSWWHLLWSAFFHPFNIILIVLSALSYITSDNSNGCIMLVLVFISVSLRFYQEYGSSKAAMKLSEFVRNPVKVQRCAGRVIQTELIVQVDQRDVVPGDIVIVEPGDLFPGDVRLLTSKHLVVSQSSLTGEYWATEKTADVREDRSTPLLELRNICFMGTNVVSGTGTGLVVSTGSKTYISTVFSTIGKHKPPDSFEKGILQISYVLIGVMLLVVTVIILIEYFTFHNLSESTLFGISVACALTPQMLPLIINTSLAKGALAMARERCIVKSLSAIRDMGSMDTLCIDKTGTLTMNHAIMVNHLDSGGSPREKVLRFAFLNSYFKSEQKYPLDDAILAFVYTNGYRFQPSKWRKIDEIPFDFMRRRVSVILETDSNPEGRNSQPLYRFMITKGALEEVMKVCSYVEHVDKGDISSFSAEDHQRILNLVEELSNEGLRVIAVAIKNLQQKQVSEQSMDNEEVVESDMVFLGLITFFDPPKDSAKQALWRLAEKGVKAKVLTGDSLSLAIKICEEVGIRTTHVTTGPALEQLNQDAFHETVKKATVLARLTPSQKLRVVQSLQTAGNNVVGFLGDGINDSLALDAANIGISVDSAASVAKDLADIILLEKDLNVLVAGVEQGRLTFGNAMKYIKLSVIANLGSVLSLLIATVVLRFEPLTPKQLLVQNFLYSVGQIAIPWDKMEEDYVKIPQRWSVKGLLMQTLIYHLIRTEKIPFIMEIASWPVIGSTILVSAVGIAIPFSVIGDVMGFTDLPLSYFGFLVVLFIGYFTVGQVVKRLYIIVYKKWL</sequence>
<evidence type="ECO:0000256" key="14">
    <source>
        <dbReference type="ARBA" id="ARBA00022989"/>
    </source>
</evidence>
<dbReference type="AlphaFoldDB" id="A0A1R3GDM4"/>
<dbReference type="GO" id="GO:0016887">
    <property type="term" value="F:ATP hydrolysis activity"/>
    <property type="evidence" value="ECO:0007669"/>
    <property type="project" value="InterPro"/>
</dbReference>
<dbReference type="SUPFAM" id="SSF81653">
    <property type="entry name" value="Calcium ATPase, transduction domain A"/>
    <property type="match status" value="1"/>
</dbReference>
<dbReference type="Pfam" id="PF00122">
    <property type="entry name" value="E1-E2_ATPase"/>
    <property type="match status" value="1"/>
</dbReference>
<feature type="transmembrane region" description="Helical" evidence="18">
    <location>
        <begin position="433"/>
        <end position="457"/>
    </location>
</feature>
<dbReference type="InterPro" id="IPR006460">
    <property type="entry name" value="MIZ1-like_pln"/>
</dbReference>
<keyword evidence="6" id="KW-1003">Cell membrane</keyword>
<evidence type="ECO:0000256" key="16">
    <source>
        <dbReference type="ARBA" id="ARBA00029806"/>
    </source>
</evidence>
<comment type="function">
    <text evidence="1">Mediates magnesium influx to the cytosol.</text>
</comment>
<dbReference type="NCBIfam" id="TIGR01570">
    <property type="entry name" value="A_thal_3588"/>
    <property type="match status" value="1"/>
</dbReference>
<evidence type="ECO:0000256" key="17">
    <source>
        <dbReference type="ARBA" id="ARBA00047295"/>
    </source>
</evidence>
<feature type="transmembrane region" description="Helical" evidence="18">
    <location>
        <begin position="399"/>
        <end position="421"/>
    </location>
</feature>
<dbReference type="GO" id="GO:0015444">
    <property type="term" value="F:P-type magnesium transporter activity"/>
    <property type="evidence" value="ECO:0007669"/>
    <property type="project" value="UniProtKB-EC"/>
</dbReference>
<evidence type="ECO:0000256" key="11">
    <source>
        <dbReference type="ARBA" id="ARBA00022840"/>
    </source>
</evidence>
<keyword evidence="15 18" id="KW-0472">Membrane</keyword>
<dbReference type="InterPro" id="IPR018303">
    <property type="entry name" value="ATPase_P-typ_P_site"/>
</dbReference>
<keyword evidence="11" id="KW-0067">ATP-binding</keyword>
<dbReference type="InterPro" id="IPR008250">
    <property type="entry name" value="ATPase_P-typ_transduc_dom_A_sf"/>
</dbReference>
<proteinExistence type="inferred from homology"/>
<feature type="transmembrane region" description="Helical" evidence="18">
    <location>
        <begin position="953"/>
        <end position="973"/>
    </location>
</feature>
<comment type="caution">
    <text evidence="20">The sequence shown here is derived from an EMBL/GenBank/DDBJ whole genome shotgun (WGS) entry which is preliminary data.</text>
</comment>
<dbReference type="InterPro" id="IPR044492">
    <property type="entry name" value="P_typ_ATPase_HD_dom"/>
</dbReference>
<dbReference type="InterPro" id="IPR001757">
    <property type="entry name" value="P_typ_ATPase"/>
</dbReference>
<dbReference type="Gene3D" id="2.70.150.10">
    <property type="entry name" value="Calcium-transporting ATPase, cytoplasmic transduction domain A"/>
    <property type="match status" value="1"/>
</dbReference>
<dbReference type="InterPro" id="IPR004014">
    <property type="entry name" value="ATPase_P-typ_cation-transptr_N"/>
</dbReference>
<reference evidence="20 21" key="1">
    <citation type="submission" date="2013-09" db="EMBL/GenBank/DDBJ databases">
        <title>Corchorus capsularis genome sequencing.</title>
        <authorList>
            <person name="Alam M."/>
            <person name="Haque M.S."/>
            <person name="Islam M.S."/>
            <person name="Emdad E.M."/>
            <person name="Islam M.M."/>
            <person name="Ahmed B."/>
            <person name="Halim A."/>
            <person name="Hossen Q.M.M."/>
            <person name="Hossain M.Z."/>
            <person name="Ahmed R."/>
            <person name="Khan M.M."/>
            <person name="Islam R."/>
            <person name="Rashid M.M."/>
            <person name="Khan S.A."/>
            <person name="Rahman M.S."/>
            <person name="Alam M."/>
        </authorList>
    </citation>
    <scope>NUCLEOTIDE SEQUENCE [LARGE SCALE GENOMIC DNA]</scope>
    <source>
        <strain evidence="21">cv. CVL-1</strain>
        <tissue evidence="20">Whole seedling</tissue>
    </source>
</reference>
<dbReference type="OMA" id="WTQEMVI"/>
<dbReference type="InterPro" id="IPR006415">
    <property type="entry name" value="P-type_ATPase_IIIB"/>
</dbReference>
<keyword evidence="21" id="KW-1185">Reference proteome</keyword>
<dbReference type="GO" id="GO:0010274">
    <property type="term" value="P:hydrotropism"/>
    <property type="evidence" value="ECO:0007669"/>
    <property type="project" value="InterPro"/>
</dbReference>
<evidence type="ECO:0000256" key="9">
    <source>
        <dbReference type="ARBA" id="ARBA00022692"/>
    </source>
</evidence>
<dbReference type="Proteomes" id="UP000188268">
    <property type="component" value="Unassembled WGS sequence"/>
</dbReference>
<dbReference type="NCBIfam" id="TIGR01494">
    <property type="entry name" value="ATPase_P-type"/>
    <property type="match status" value="2"/>
</dbReference>
<dbReference type="SUPFAM" id="SSF81665">
    <property type="entry name" value="Calcium ATPase, transmembrane domain M"/>
    <property type="match status" value="1"/>
</dbReference>
<comment type="similarity">
    <text evidence="3">Belongs to the cation transport ATPase (P-type) (TC 3.A.3) family. Type IIIB subfamily.</text>
</comment>
<dbReference type="NCBIfam" id="TIGR01524">
    <property type="entry name" value="ATPase-IIIB_Mg"/>
    <property type="match status" value="1"/>
</dbReference>
<evidence type="ECO:0000256" key="7">
    <source>
        <dbReference type="ARBA" id="ARBA00022519"/>
    </source>
</evidence>
<name>A0A1R3GDM4_COCAP</name>
<comment type="subcellular location">
    <subcellularLocation>
        <location evidence="2">Cell inner membrane</location>
        <topology evidence="2">Multi-pass membrane protein</topology>
    </subcellularLocation>
</comment>
<dbReference type="InterPro" id="IPR023214">
    <property type="entry name" value="HAD_sf"/>
</dbReference>
<dbReference type="STRING" id="210143.A0A1R3GDM4"/>